<dbReference type="Proteomes" id="UP001605036">
    <property type="component" value="Unassembled WGS sequence"/>
</dbReference>
<accession>A0ABD1XX16</accession>
<keyword evidence="2" id="KW-1185">Reference proteome</keyword>
<reference evidence="1 2" key="1">
    <citation type="submission" date="2024-09" db="EMBL/GenBank/DDBJ databases">
        <title>Chromosome-scale assembly of Riccia fluitans.</title>
        <authorList>
            <person name="Paukszto L."/>
            <person name="Sawicki J."/>
            <person name="Karawczyk K."/>
            <person name="Piernik-Szablinska J."/>
            <person name="Szczecinska M."/>
            <person name="Mazdziarz M."/>
        </authorList>
    </citation>
    <scope>NUCLEOTIDE SEQUENCE [LARGE SCALE GENOMIC DNA]</scope>
    <source>
        <strain evidence="1">Rf_01</strain>
        <tissue evidence="1">Aerial parts of the thallus</tissue>
    </source>
</reference>
<organism evidence="1 2">
    <name type="scientific">Riccia fluitans</name>
    <dbReference type="NCBI Taxonomy" id="41844"/>
    <lineage>
        <taxon>Eukaryota</taxon>
        <taxon>Viridiplantae</taxon>
        <taxon>Streptophyta</taxon>
        <taxon>Embryophyta</taxon>
        <taxon>Marchantiophyta</taxon>
        <taxon>Marchantiopsida</taxon>
        <taxon>Marchantiidae</taxon>
        <taxon>Marchantiales</taxon>
        <taxon>Ricciaceae</taxon>
        <taxon>Riccia</taxon>
    </lineage>
</organism>
<gene>
    <name evidence="1" type="ORF">R1flu_025052</name>
</gene>
<dbReference type="EMBL" id="JBHFFA010000007">
    <property type="protein sequence ID" value="KAL2613360.1"/>
    <property type="molecule type" value="Genomic_DNA"/>
</dbReference>
<comment type="caution">
    <text evidence="1">The sequence shown here is derived from an EMBL/GenBank/DDBJ whole genome shotgun (WGS) entry which is preliminary data.</text>
</comment>
<protein>
    <submittedName>
        <fullName evidence="1">Uncharacterized protein</fullName>
    </submittedName>
</protein>
<sequence>MNLPALVKFDNIPSRFADSDFSKHMSANEARSFVGTTGSVPYQYGLRKEEIRFHSMQQTLDPGELALGVMLLVLLGCKFGYTQVHILRLVFDC</sequence>
<evidence type="ECO:0000313" key="1">
    <source>
        <dbReference type="EMBL" id="KAL2613360.1"/>
    </source>
</evidence>
<proteinExistence type="predicted"/>
<name>A0ABD1XX16_9MARC</name>
<evidence type="ECO:0000313" key="2">
    <source>
        <dbReference type="Proteomes" id="UP001605036"/>
    </source>
</evidence>
<dbReference type="AlphaFoldDB" id="A0ABD1XX16"/>